<dbReference type="eggNOG" id="COG0364">
    <property type="taxonomic scope" value="Bacteria"/>
</dbReference>
<evidence type="ECO:0000313" key="10">
    <source>
        <dbReference type="EMBL" id="AHY45345.1"/>
    </source>
</evidence>
<dbReference type="Gene3D" id="3.30.360.10">
    <property type="entry name" value="Dihydrodipicolinate Reductase, domain 2"/>
    <property type="match status" value="1"/>
</dbReference>
<dbReference type="InterPro" id="IPR019796">
    <property type="entry name" value="G6P_DH_AS"/>
</dbReference>
<dbReference type="EC" id="1.1.1.49" evidence="7"/>
<dbReference type="Proteomes" id="UP001281130">
    <property type="component" value="Unassembled WGS sequence"/>
</dbReference>
<comment type="catalytic activity">
    <reaction evidence="7">
        <text>D-glucose 6-phosphate + NADP(+) = 6-phospho-D-glucono-1,5-lactone + NADPH + H(+)</text>
        <dbReference type="Rhea" id="RHEA:15841"/>
        <dbReference type="ChEBI" id="CHEBI:15378"/>
        <dbReference type="ChEBI" id="CHEBI:57783"/>
        <dbReference type="ChEBI" id="CHEBI:57955"/>
        <dbReference type="ChEBI" id="CHEBI:58349"/>
        <dbReference type="ChEBI" id="CHEBI:61548"/>
        <dbReference type="EC" id="1.1.1.49"/>
    </reaction>
</comment>
<dbReference type="HOGENOM" id="CLU_013524_5_0_11"/>
<dbReference type="STRING" id="42256.RradSPS_0062"/>
<reference evidence="11" key="2">
    <citation type="submission" date="2023-11" db="EMBL/GenBank/DDBJ databases">
        <title>MicrobeMod: A computational toolkit for identifying prokaryotic methylation and restriction-modification with nanopore sequencing.</title>
        <authorList>
            <person name="Crits-Christoph A."/>
            <person name="Kang S.C."/>
            <person name="Lee H."/>
            <person name="Ostrov N."/>
        </authorList>
    </citation>
    <scope>NUCLEOTIDE SEQUENCE</scope>
    <source>
        <strain evidence="11">ATCC 51242</strain>
    </source>
</reference>
<dbReference type="GO" id="GO:0009051">
    <property type="term" value="P:pentose-phosphate shunt, oxidative branch"/>
    <property type="evidence" value="ECO:0007669"/>
    <property type="project" value="TreeGrafter"/>
</dbReference>
<dbReference type="Gene3D" id="3.40.50.720">
    <property type="entry name" value="NAD(P)-binding Rossmann-like Domain"/>
    <property type="match status" value="1"/>
</dbReference>
<feature type="binding site" evidence="7">
    <location>
        <begin position="33"/>
        <end position="40"/>
    </location>
    <ligand>
        <name>NADP(+)</name>
        <dbReference type="ChEBI" id="CHEBI:58349"/>
    </ligand>
</feature>
<dbReference type="InterPro" id="IPR001282">
    <property type="entry name" value="G6P_DH"/>
</dbReference>
<protein>
    <recommendedName>
        <fullName evidence="7">Glucose-6-phosphate 1-dehydrogenase</fullName>
        <shortName evidence="7">G6PD</shortName>
        <ecNumber evidence="7">1.1.1.49</ecNumber>
    </recommendedName>
</protein>
<organism evidence="10 12">
    <name type="scientific">Rubrobacter radiotolerans</name>
    <name type="common">Arthrobacter radiotolerans</name>
    <dbReference type="NCBI Taxonomy" id="42256"/>
    <lineage>
        <taxon>Bacteria</taxon>
        <taxon>Bacillati</taxon>
        <taxon>Actinomycetota</taxon>
        <taxon>Rubrobacteria</taxon>
        <taxon>Rubrobacterales</taxon>
        <taxon>Rubrobacteraceae</taxon>
        <taxon>Rubrobacter</taxon>
    </lineage>
</organism>
<evidence type="ECO:0000313" key="11">
    <source>
        <dbReference type="EMBL" id="MDX5892756.1"/>
    </source>
</evidence>
<feature type="domain" description="Glucose-6-phosphate dehydrogenase C-terminal" evidence="9">
    <location>
        <begin position="215"/>
        <end position="512"/>
    </location>
</feature>
<comment type="similarity">
    <text evidence="2 7">Belongs to the glucose-6-phosphate dehydrogenase family.</text>
</comment>
<feature type="binding site" evidence="7">
    <location>
        <position position="366"/>
    </location>
    <ligand>
        <name>substrate</name>
    </ligand>
</feature>
<dbReference type="GO" id="GO:0004345">
    <property type="term" value="F:glucose-6-phosphate dehydrogenase activity"/>
    <property type="evidence" value="ECO:0007669"/>
    <property type="project" value="UniProtKB-UniRule"/>
</dbReference>
<feature type="domain" description="Glucose-6-phosphate dehydrogenase NAD-binding" evidence="8">
    <location>
        <begin position="30"/>
        <end position="213"/>
    </location>
</feature>
<evidence type="ECO:0000259" key="9">
    <source>
        <dbReference type="Pfam" id="PF02781"/>
    </source>
</evidence>
<keyword evidence="5 7" id="KW-0560">Oxidoreductase</keyword>
<dbReference type="NCBIfam" id="NF009492">
    <property type="entry name" value="PRK12853.1-3"/>
    <property type="match status" value="1"/>
</dbReference>
<sequence>MTDVETREALKNALAEDSGVSESPDPAVMVIFGASGDLTRRKLIPALYDLVSARRLPMEFAVVGISRTGMSHEEFREKLRAALEEQRADTFSEPVWETFSKGIFYMAGDSTEPETYRKLGDFLGRLDRERGTGGNRVFYLSSSPSLFPAIVDRLGESGMSEESEGSYSRIVIEKPFGRDLESARELNEEIQSGFREEQIYRIDHYLGKETVQNILALRFSNGIFEPLWNQNYIDHVQITVAEDIGVGTRGSFYEEAGALRDIVQNHLMQVLCLTAMEPPVNFDADSVRDEKVKVLKAVRPIPEDEVDRLAVRGQYASGWIWGDRVRGYREEEDVADDSLTETFVAMKLFVDNWRWAGVPFYVRAGKRLPKKATEIAIRFKPTPHTPFAHAGDDGTEPNVLVIRIQPEEGVSLKLGAKVPGSKMEIGSVNMDLLYGSAFIEEAPEAYGRLLLDLMLGDPTLFIRADEAEGSWKILAPVMETWSRKRKIPLYPAGEWGPEEAQKLMADDGREWRRP</sequence>
<dbReference type="PANTHER" id="PTHR23429:SF0">
    <property type="entry name" value="GLUCOSE-6-PHOSPHATE 1-DEHYDROGENASE"/>
    <property type="match status" value="1"/>
</dbReference>
<dbReference type="UniPathway" id="UPA00115">
    <property type="reaction ID" value="UER00408"/>
</dbReference>
<dbReference type="NCBIfam" id="TIGR00871">
    <property type="entry name" value="zwf"/>
    <property type="match status" value="1"/>
</dbReference>
<dbReference type="SUPFAM" id="SSF51735">
    <property type="entry name" value="NAD(P)-binding Rossmann-fold domains"/>
    <property type="match status" value="1"/>
</dbReference>
<dbReference type="AlphaFoldDB" id="A0A023X000"/>
<feature type="binding site" evidence="7">
    <location>
        <position position="67"/>
    </location>
    <ligand>
        <name>NADP(+)</name>
        <dbReference type="ChEBI" id="CHEBI:58349"/>
    </ligand>
</feature>
<dbReference type="Pfam" id="PF02781">
    <property type="entry name" value="G6PD_C"/>
    <property type="match status" value="1"/>
</dbReference>
<dbReference type="EMBL" id="CP007514">
    <property type="protein sequence ID" value="AHY45345.1"/>
    <property type="molecule type" value="Genomic_DNA"/>
</dbReference>
<dbReference type="RefSeq" id="WP_038679910.1">
    <property type="nucleotide sequence ID" value="NZ_CP007514.1"/>
</dbReference>
<dbReference type="KEGG" id="rrd:RradSPS_0062"/>
<feature type="binding site" evidence="7">
    <location>
        <position position="208"/>
    </location>
    <ligand>
        <name>substrate</name>
    </ligand>
</feature>
<evidence type="ECO:0000256" key="7">
    <source>
        <dbReference type="HAMAP-Rule" id="MF_00966"/>
    </source>
</evidence>
<feature type="binding site" evidence="7">
    <location>
        <position position="204"/>
    </location>
    <ligand>
        <name>substrate</name>
    </ligand>
</feature>
<accession>A0A023X000</accession>
<dbReference type="GO" id="GO:0005829">
    <property type="term" value="C:cytosol"/>
    <property type="evidence" value="ECO:0007669"/>
    <property type="project" value="TreeGrafter"/>
</dbReference>
<dbReference type="SUPFAM" id="SSF55347">
    <property type="entry name" value="Glyceraldehyde-3-phosphate dehydrogenase-like, C-terminal domain"/>
    <property type="match status" value="1"/>
</dbReference>
<feature type="active site" description="Proton acceptor" evidence="7">
    <location>
        <position position="266"/>
    </location>
</feature>
<feature type="binding site" evidence="7">
    <location>
        <position position="174"/>
    </location>
    <ligand>
        <name>NADP(+)</name>
        <dbReference type="ChEBI" id="CHEBI:58349"/>
    </ligand>
</feature>
<evidence type="ECO:0000256" key="1">
    <source>
        <dbReference type="ARBA" id="ARBA00004937"/>
    </source>
</evidence>
<comment type="pathway">
    <text evidence="1 7">Carbohydrate degradation; pentose phosphate pathway; D-ribulose 5-phosphate from D-glucose 6-phosphate (oxidative stage): step 1/3.</text>
</comment>
<dbReference type="PRINTS" id="PR00079">
    <property type="entry name" value="G6PDHDRGNASE"/>
</dbReference>
<proteinExistence type="inferred from homology"/>
<dbReference type="InterPro" id="IPR036291">
    <property type="entry name" value="NAD(P)-bd_dom_sf"/>
</dbReference>
<dbReference type="InterPro" id="IPR022674">
    <property type="entry name" value="G6P_DH_NAD-bd"/>
</dbReference>
<dbReference type="Proteomes" id="UP000025229">
    <property type="component" value="Chromosome"/>
</dbReference>
<keyword evidence="4 7" id="KW-0521">NADP</keyword>
<dbReference type="PIRSF" id="PIRSF000110">
    <property type="entry name" value="G6PD"/>
    <property type="match status" value="1"/>
</dbReference>
<dbReference type="Pfam" id="PF00479">
    <property type="entry name" value="G6PD_N"/>
    <property type="match status" value="1"/>
</dbReference>
<keyword evidence="12" id="KW-1185">Reference proteome</keyword>
<keyword evidence="3 7" id="KW-0313">Glucose metabolism</keyword>
<comment type="function">
    <text evidence="7">Catalyzes the oxidation of glucose 6-phosphate to 6-phosphogluconolactone.</text>
</comment>
<feature type="binding site" evidence="7">
    <location>
        <position position="242"/>
    </location>
    <ligand>
        <name>substrate</name>
    </ligand>
</feature>
<dbReference type="PANTHER" id="PTHR23429">
    <property type="entry name" value="GLUCOSE-6-PHOSPHATE 1-DEHYDROGENASE G6PD"/>
    <property type="match status" value="1"/>
</dbReference>
<feature type="binding site" evidence="7">
    <location>
        <position position="371"/>
    </location>
    <ligand>
        <name>substrate</name>
    </ligand>
</feature>
<dbReference type="PATRIC" id="fig|42256.3.peg.61"/>
<dbReference type="EMBL" id="JAWXXX010000001">
    <property type="protein sequence ID" value="MDX5892756.1"/>
    <property type="molecule type" value="Genomic_DNA"/>
</dbReference>
<evidence type="ECO:0000256" key="6">
    <source>
        <dbReference type="ARBA" id="ARBA00023277"/>
    </source>
</evidence>
<evidence type="ECO:0000259" key="8">
    <source>
        <dbReference type="Pfam" id="PF00479"/>
    </source>
</evidence>
<dbReference type="HAMAP" id="MF_00966">
    <property type="entry name" value="G6PD"/>
    <property type="match status" value="1"/>
</dbReference>
<evidence type="ECO:0000256" key="2">
    <source>
        <dbReference type="ARBA" id="ARBA00009975"/>
    </source>
</evidence>
<gene>
    <name evidence="7 11" type="primary">zwf</name>
    <name evidence="10" type="ORF">RradSPS_0062</name>
    <name evidence="11" type="ORF">SIL72_01820</name>
</gene>
<evidence type="ECO:0000256" key="5">
    <source>
        <dbReference type="ARBA" id="ARBA00023002"/>
    </source>
</evidence>
<feature type="binding site" evidence="7">
    <location>
        <position position="261"/>
    </location>
    <ligand>
        <name>substrate</name>
    </ligand>
</feature>
<evidence type="ECO:0000313" key="12">
    <source>
        <dbReference type="Proteomes" id="UP000025229"/>
    </source>
</evidence>
<evidence type="ECO:0000256" key="3">
    <source>
        <dbReference type="ARBA" id="ARBA00022526"/>
    </source>
</evidence>
<dbReference type="InterPro" id="IPR022675">
    <property type="entry name" value="G6P_DH_C"/>
</dbReference>
<dbReference type="GO" id="GO:0050661">
    <property type="term" value="F:NADP binding"/>
    <property type="evidence" value="ECO:0007669"/>
    <property type="project" value="UniProtKB-UniRule"/>
</dbReference>
<dbReference type="GO" id="GO:0006006">
    <property type="term" value="P:glucose metabolic process"/>
    <property type="evidence" value="ECO:0007669"/>
    <property type="project" value="UniProtKB-KW"/>
</dbReference>
<dbReference type="PROSITE" id="PS00069">
    <property type="entry name" value="G6P_DEHYDROGENASE"/>
    <property type="match status" value="1"/>
</dbReference>
<name>A0A023X000_RUBRA</name>
<dbReference type="OrthoDB" id="9802739at2"/>
<reference evidence="10 12" key="1">
    <citation type="submission" date="2014-03" db="EMBL/GenBank/DDBJ databases">
        <title>Complete genome sequence of the Radio-Resistant Rubrobacter radiotolerans RSPS-4.</title>
        <authorList>
            <person name="Egas C.C."/>
            <person name="Barroso C.C."/>
            <person name="Froufe H.J.C."/>
            <person name="Pacheco J.J."/>
            <person name="Albuquerque L.L."/>
            <person name="da Costa M.M.S."/>
        </authorList>
    </citation>
    <scope>NUCLEOTIDE SEQUENCE [LARGE SCALE GENOMIC DNA]</scope>
    <source>
        <strain evidence="10 12">RSPS-4</strain>
    </source>
</reference>
<evidence type="ECO:0000256" key="4">
    <source>
        <dbReference type="ARBA" id="ARBA00022857"/>
    </source>
</evidence>
<keyword evidence="6 7" id="KW-0119">Carbohydrate metabolism</keyword>
<comment type="caution">
    <text evidence="7">Lacks conserved residue(s) required for the propagation of feature annotation.</text>
</comment>